<sequence>MKVKIGERSYKEAITKEVCDVCKKDLCSEEDLKKDNEHNKPAEHYVELDGSWNDGYDVYNLTINGDKFCSFDCLIKILKEELTGEYAPQWTQPSDERINLTFSRKFLKELVRRLE</sequence>
<reference evidence="1" key="1">
    <citation type="journal article" date="2015" name="Nature">
        <title>Complex archaea that bridge the gap between prokaryotes and eukaryotes.</title>
        <authorList>
            <person name="Spang A."/>
            <person name="Saw J.H."/>
            <person name="Jorgensen S.L."/>
            <person name="Zaremba-Niedzwiedzka K."/>
            <person name="Martijn J."/>
            <person name="Lind A.E."/>
            <person name="van Eijk R."/>
            <person name="Schleper C."/>
            <person name="Guy L."/>
            <person name="Ettema T.J."/>
        </authorList>
    </citation>
    <scope>NUCLEOTIDE SEQUENCE</scope>
</reference>
<protein>
    <submittedName>
        <fullName evidence="1">Uncharacterized protein</fullName>
    </submittedName>
</protein>
<dbReference type="EMBL" id="LAZR01004357">
    <property type="protein sequence ID" value="KKN09359.1"/>
    <property type="molecule type" value="Genomic_DNA"/>
</dbReference>
<evidence type="ECO:0000313" key="1">
    <source>
        <dbReference type="EMBL" id="KKN09359.1"/>
    </source>
</evidence>
<comment type="caution">
    <text evidence="1">The sequence shown here is derived from an EMBL/GenBank/DDBJ whole genome shotgun (WGS) entry which is preliminary data.</text>
</comment>
<proteinExistence type="predicted"/>
<organism evidence="1">
    <name type="scientific">marine sediment metagenome</name>
    <dbReference type="NCBI Taxonomy" id="412755"/>
    <lineage>
        <taxon>unclassified sequences</taxon>
        <taxon>metagenomes</taxon>
        <taxon>ecological metagenomes</taxon>
    </lineage>
</organism>
<name>A0A0F9MUC8_9ZZZZ</name>
<dbReference type="AlphaFoldDB" id="A0A0F9MUC8"/>
<gene>
    <name evidence="1" type="ORF">LCGC14_1047490</name>
</gene>
<accession>A0A0F9MUC8</accession>